<proteinExistence type="predicted"/>
<dbReference type="GO" id="GO:0043516">
    <property type="term" value="P:regulation of DNA damage response, signal transduction by p53 class mediator"/>
    <property type="evidence" value="ECO:0007669"/>
    <property type="project" value="TreeGrafter"/>
</dbReference>
<dbReference type="GO" id="GO:0005634">
    <property type="term" value="C:nucleus"/>
    <property type="evidence" value="ECO:0007669"/>
    <property type="project" value="TreeGrafter"/>
</dbReference>
<evidence type="ECO:0000313" key="2">
    <source>
        <dbReference type="EnsemblMetazoa" id="CLYHEMP009876.1"/>
    </source>
</evidence>
<dbReference type="PANTHER" id="PTHR46167">
    <property type="entry name" value="N-LYSINE METHYLTRANSFERASE KMT5A"/>
    <property type="match status" value="1"/>
</dbReference>
<dbReference type="GO" id="GO:0005700">
    <property type="term" value="C:polytene chromosome"/>
    <property type="evidence" value="ECO:0007669"/>
    <property type="project" value="TreeGrafter"/>
</dbReference>
<dbReference type="EnsemblMetazoa" id="CLYHEMT009876.1">
    <property type="protein sequence ID" value="CLYHEMP009876.1"/>
    <property type="gene ID" value="CLYHEMG009876"/>
</dbReference>
<dbReference type="InterPro" id="IPR046341">
    <property type="entry name" value="SET_dom_sf"/>
</dbReference>
<dbReference type="GO" id="GO:0042799">
    <property type="term" value="F:histone H4K20 methyltransferase activity"/>
    <property type="evidence" value="ECO:0007669"/>
    <property type="project" value="TreeGrafter"/>
</dbReference>
<accession>A0A7M5V563</accession>
<dbReference type="PROSITE" id="PS50280">
    <property type="entry name" value="SET"/>
    <property type="match status" value="1"/>
</dbReference>
<evidence type="ECO:0000259" key="1">
    <source>
        <dbReference type="PROSITE" id="PS50280"/>
    </source>
</evidence>
<dbReference type="OrthoDB" id="5988074at2759"/>
<name>A0A7M5V563_9CNID</name>
<reference evidence="2" key="1">
    <citation type="submission" date="2021-01" db="UniProtKB">
        <authorList>
            <consortium name="EnsemblMetazoa"/>
        </authorList>
    </citation>
    <scope>IDENTIFICATION</scope>
</reference>
<keyword evidence="3" id="KW-1185">Reference proteome</keyword>
<dbReference type="Pfam" id="PF00856">
    <property type="entry name" value="SET"/>
    <property type="match status" value="1"/>
</dbReference>
<sequence length="172" mass="19724">DFSKTKMRRSARTYKKEIFVNEEDGFEKKFINDSIGYGVITKERFSVGDLLLTYPGEKITKSEGDRRLAEYPSEVGSFLFFYNNDCFDATYSEGLGRFVNHSSKHANAVAKMLDGKIWLKALKNLPVGSEIRYNYGVKSLLWKETDKPSEQFLLENNALPVMECSILNEQGY</sequence>
<dbReference type="AlphaFoldDB" id="A0A7M5V563"/>
<feature type="domain" description="SET" evidence="1">
    <location>
        <begin position="24"/>
        <end position="136"/>
    </location>
</feature>
<organism evidence="2 3">
    <name type="scientific">Clytia hemisphaerica</name>
    <dbReference type="NCBI Taxonomy" id="252671"/>
    <lineage>
        <taxon>Eukaryota</taxon>
        <taxon>Metazoa</taxon>
        <taxon>Cnidaria</taxon>
        <taxon>Hydrozoa</taxon>
        <taxon>Hydroidolina</taxon>
        <taxon>Leptothecata</taxon>
        <taxon>Obeliida</taxon>
        <taxon>Clytiidae</taxon>
        <taxon>Clytia</taxon>
    </lineage>
</organism>
<evidence type="ECO:0000313" key="3">
    <source>
        <dbReference type="Proteomes" id="UP000594262"/>
    </source>
</evidence>
<dbReference type="InterPro" id="IPR051760">
    <property type="entry name" value="KMT5A"/>
</dbReference>
<dbReference type="Proteomes" id="UP000594262">
    <property type="component" value="Unplaced"/>
</dbReference>
<dbReference type="Gene3D" id="2.170.270.10">
    <property type="entry name" value="SET domain"/>
    <property type="match status" value="1"/>
</dbReference>
<dbReference type="PANTHER" id="PTHR46167:SF1">
    <property type="entry name" value="N-LYSINE METHYLTRANSFERASE KMT5A"/>
    <property type="match status" value="1"/>
</dbReference>
<dbReference type="SMART" id="SM00317">
    <property type="entry name" value="SET"/>
    <property type="match status" value="1"/>
</dbReference>
<dbReference type="InterPro" id="IPR001214">
    <property type="entry name" value="SET_dom"/>
</dbReference>
<dbReference type="GO" id="GO:0006357">
    <property type="term" value="P:regulation of transcription by RNA polymerase II"/>
    <property type="evidence" value="ECO:0007669"/>
    <property type="project" value="TreeGrafter"/>
</dbReference>
<protein>
    <recommendedName>
        <fullName evidence="1">SET domain-containing protein</fullName>
    </recommendedName>
</protein>
<dbReference type="SUPFAM" id="SSF82199">
    <property type="entry name" value="SET domain"/>
    <property type="match status" value="1"/>
</dbReference>